<evidence type="ECO:0000313" key="2">
    <source>
        <dbReference type="Proteomes" id="UP001219525"/>
    </source>
</evidence>
<dbReference type="EMBL" id="JARJCW010000073">
    <property type="protein sequence ID" value="KAJ7198247.1"/>
    <property type="molecule type" value="Genomic_DNA"/>
</dbReference>
<keyword evidence="2" id="KW-1185">Reference proteome</keyword>
<feature type="non-terminal residue" evidence="1">
    <location>
        <position position="134"/>
    </location>
</feature>
<feature type="non-terminal residue" evidence="1">
    <location>
        <position position="1"/>
    </location>
</feature>
<sequence length="134" mass="15607">GSFQYDLASSTFPKQWKDWLQQEQRQHCIELRLVKTTKGTSDYERKCRFVCSRAGTGGVKQYTRQCPERQQKMASKRTDCLCFLLVKQYPGISTIMGKYCEDHDHTIGNANLRFTRISKDTREHIAGILRLKVL</sequence>
<accession>A0AAD6UZ58</accession>
<proteinExistence type="predicted"/>
<reference evidence="1" key="1">
    <citation type="submission" date="2023-03" db="EMBL/GenBank/DDBJ databases">
        <title>Massive genome expansion in bonnet fungi (Mycena s.s.) driven by repeated elements and novel gene families across ecological guilds.</title>
        <authorList>
            <consortium name="Lawrence Berkeley National Laboratory"/>
            <person name="Harder C.B."/>
            <person name="Miyauchi S."/>
            <person name="Viragh M."/>
            <person name="Kuo A."/>
            <person name="Thoen E."/>
            <person name="Andreopoulos B."/>
            <person name="Lu D."/>
            <person name="Skrede I."/>
            <person name="Drula E."/>
            <person name="Henrissat B."/>
            <person name="Morin E."/>
            <person name="Kohler A."/>
            <person name="Barry K."/>
            <person name="LaButti K."/>
            <person name="Morin E."/>
            <person name="Salamov A."/>
            <person name="Lipzen A."/>
            <person name="Mereny Z."/>
            <person name="Hegedus B."/>
            <person name="Baldrian P."/>
            <person name="Stursova M."/>
            <person name="Weitz H."/>
            <person name="Taylor A."/>
            <person name="Grigoriev I.V."/>
            <person name="Nagy L.G."/>
            <person name="Martin F."/>
            <person name="Kauserud H."/>
        </authorList>
    </citation>
    <scope>NUCLEOTIDE SEQUENCE</scope>
    <source>
        <strain evidence="1">9144</strain>
    </source>
</reference>
<evidence type="ECO:0000313" key="1">
    <source>
        <dbReference type="EMBL" id="KAJ7198247.1"/>
    </source>
</evidence>
<organism evidence="1 2">
    <name type="scientific">Mycena pura</name>
    <dbReference type="NCBI Taxonomy" id="153505"/>
    <lineage>
        <taxon>Eukaryota</taxon>
        <taxon>Fungi</taxon>
        <taxon>Dikarya</taxon>
        <taxon>Basidiomycota</taxon>
        <taxon>Agaricomycotina</taxon>
        <taxon>Agaricomycetes</taxon>
        <taxon>Agaricomycetidae</taxon>
        <taxon>Agaricales</taxon>
        <taxon>Marasmiineae</taxon>
        <taxon>Mycenaceae</taxon>
        <taxon>Mycena</taxon>
    </lineage>
</organism>
<comment type="caution">
    <text evidence="1">The sequence shown here is derived from an EMBL/GenBank/DDBJ whole genome shotgun (WGS) entry which is preliminary data.</text>
</comment>
<gene>
    <name evidence="1" type="ORF">GGX14DRAFT_331781</name>
</gene>
<name>A0AAD6UZ58_9AGAR</name>
<protein>
    <recommendedName>
        <fullName evidence="3">FAR1 domain-containing protein</fullName>
    </recommendedName>
</protein>
<evidence type="ECO:0008006" key="3">
    <source>
        <dbReference type="Google" id="ProtNLM"/>
    </source>
</evidence>
<dbReference type="AlphaFoldDB" id="A0AAD6UZ58"/>
<dbReference type="Proteomes" id="UP001219525">
    <property type="component" value="Unassembled WGS sequence"/>
</dbReference>